<evidence type="ECO:0000313" key="7">
    <source>
        <dbReference type="EMBL" id="KZT62596.1"/>
    </source>
</evidence>
<comment type="similarity">
    <text evidence="2">Belongs to the MSOX/MTOX family.</text>
</comment>
<evidence type="ECO:0000313" key="8">
    <source>
        <dbReference type="Proteomes" id="UP000076842"/>
    </source>
</evidence>
<organism evidence="7 8">
    <name type="scientific">Calocera cornea HHB12733</name>
    <dbReference type="NCBI Taxonomy" id="1353952"/>
    <lineage>
        <taxon>Eukaryota</taxon>
        <taxon>Fungi</taxon>
        <taxon>Dikarya</taxon>
        <taxon>Basidiomycota</taxon>
        <taxon>Agaricomycotina</taxon>
        <taxon>Dacrymycetes</taxon>
        <taxon>Dacrymycetales</taxon>
        <taxon>Dacrymycetaceae</taxon>
        <taxon>Calocera</taxon>
    </lineage>
</organism>
<comment type="cofactor">
    <cofactor evidence="1">
        <name>FAD</name>
        <dbReference type="ChEBI" id="CHEBI:57692"/>
    </cofactor>
</comment>
<evidence type="ECO:0000259" key="6">
    <source>
        <dbReference type="Pfam" id="PF01266"/>
    </source>
</evidence>
<dbReference type="Gene3D" id="3.30.9.10">
    <property type="entry name" value="D-Amino Acid Oxidase, subunit A, domain 2"/>
    <property type="match status" value="1"/>
</dbReference>
<evidence type="ECO:0000256" key="3">
    <source>
        <dbReference type="ARBA" id="ARBA00022630"/>
    </source>
</evidence>
<dbReference type="AlphaFoldDB" id="A0A165K2V2"/>
<keyword evidence="3" id="KW-0285">Flavoprotein</keyword>
<dbReference type="InterPro" id="IPR045170">
    <property type="entry name" value="MTOX"/>
</dbReference>
<dbReference type="PANTHER" id="PTHR10961:SF15">
    <property type="entry name" value="FAD DEPENDENT OXIDOREDUCTASE DOMAIN-CONTAINING PROTEIN"/>
    <property type="match status" value="1"/>
</dbReference>
<dbReference type="PANTHER" id="PTHR10961">
    <property type="entry name" value="PEROXISOMAL SARCOSINE OXIDASE"/>
    <property type="match status" value="1"/>
</dbReference>
<reference evidence="7 8" key="1">
    <citation type="journal article" date="2016" name="Mol. Biol. Evol.">
        <title>Comparative Genomics of Early-Diverging Mushroom-Forming Fungi Provides Insights into the Origins of Lignocellulose Decay Capabilities.</title>
        <authorList>
            <person name="Nagy L.G."/>
            <person name="Riley R."/>
            <person name="Tritt A."/>
            <person name="Adam C."/>
            <person name="Daum C."/>
            <person name="Floudas D."/>
            <person name="Sun H."/>
            <person name="Yadav J.S."/>
            <person name="Pangilinan J."/>
            <person name="Larsson K.H."/>
            <person name="Matsuura K."/>
            <person name="Barry K."/>
            <person name="Labutti K."/>
            <person name="Kuo R."/>
            <person name="Ohm R.A."/>
            <person name="Bhattacharya S.S."/>
            <person name="Shirouzu T."/>
            <person name="Yoshinaga Y."/>
            <person name="Martin F.M."/>
            <person name="Grigoriev I.V."/>
            <person name="Hibbett D.S."/>
        </authorList>
    </citation>
    <scope>NUCLEOTIDE SEQUENCE [LARGE SCALE GENOMIC DNA]</scope>
    <source>
        <strain evidence="7 8">HHB12733</strain>
    </source>
</reference>
<evidence type="ECO:0000256" key="2">
    <source>
        <dbReference type="ARBA" id="ARBA00010989"/>
    </source>
</evidence>
<dbReference type="GO" id="GO:0050660">
    <property type="term" value="F:flavin adenine dinucleotide binding"/>
    <property type="evidence" value="ECO:0007669"/>
    <property type="project" value="InterPro"/>
</dbReference>
<keyword evidence="5" id="KW-0560">Oxidoreductase</keyword>
<dbReference type="GO" id="GO:0008115">
    <property type="term" value="F:sarcosine oxidase activity"/>
    <property type="evidence" value="ECO:0007669"/>
    <property type="project" value="TreeGrafter"/>
</dbReference>
<gene>
    <name evidence="7" type="ORF">CALCODRAFT_489586</name>
</gene>
<dbReference type="EMBL" id="KV423915">
    <property type="protein sequence ID" value="KZT62596.1"/>
    <property type="molecule type" value="Genomic_DNA"/>
</dbReference>
<proteinExistence type="inferred from homology"/>
<dbReference type="Proteomes" id="UP000076842">
    <property type="component" value="Unassembled WGS sequence"/>
</dbReference>
<dbReference type="Gene3D" id="3.50.50.60">
    <property type="entry name" value="FAD/NAD(P)-binding domain"/>
    <property type="match status" value="1"/>
</dbReference>
<keyword evidence="4" id="KW-0274">FAD</keyword>
<feature type="domain" description="FAD dependent oxidoreductase" evidence="6">
    <location>
        <begin position="8"/>
        <end position="421"/>
    </location>
</feature>
<dbReference type="Pfam" id="PF01266">
    <property type="entry name" value="DAO"/>
    <property type="match status" value="1"/>
</dbReference>
<dbReference type="InParanoid" id="A0A165K2V2"/>
<name>A0A165K2V2_9BASI</name>
<dbReference type="STRING" id="1353952.A0A165K2V2"/>
<accession>A0A165K2V2</accession>
<evidence type="ECO:0000256" key="1">
    <source>
        <dbReference type="ARBA" id="ARBA00001974"/>
    </source>
</evidence>
<protein>
    <submittedName>
        <fullName evidence="7">FAD dependent oxidoreductase</fullName>
    </submittedName>
</protein>
<sequence>MPDLTNARVVVVGAGVFGLSTAWHLSKKGYKNVSVLDGQDLPSRHYSPDLGSKSASADINKVFRASYGEQVHYQRLAYESQTVWLQWNDEIARSAPSDLPPGLGTDDTLVDLCGMLRLSATDRLSAHEQATLRNFAAAGTRAQQFSLQDAEDRRHAFEDPKWKARYCVLGDPATEGAKASVGVLDSTAGFVLMGKACLWLYHLCRKAGVKFVLGEDGKVTKFLTAKTATIQKIIGVKTVAGEHPADLVIVATGAFTPLLVPQTAPSATATAGSLITYQLPQDRPDLWDRFAPERFPVIIWGSEGLQRNGLYILPRTKEGLVKFGFRGTKFTNLEQPEASTPVYPESVPALAAKIVDDTIDGFFPELKDIPVQSTRLCWYTDGPGDEFLVDYVPGYAGLFVATCGSGHGAKHMPMLGKYIVEIIEGKDTPFNQFWKWKDGGERPSNIIDLKDA</sequence>
<evidence type="ECO:0000256" key="5">
    <source>
        <dbReference type="ARBA" id="ARBA00023002"/>
    </source>
</evidence>
<keyword evidence="8" id="KW-1185">Reference proteome</keyword>
<dbReference type="InterPro" id="IPR006076">
    <property type="entry name" value="FAD-dep_OxRdtase"/>
</dbReference>
<dbReference type="OrthoDB" id="2219495at2759"/>
<evidence type="ECO:0000256" key="4">
    <source>
        <dbReference type="ARBA" id="ARBA00022827"/>
    </source>
</evidence>
<dbReference type="SUPFAM" id="SSF51905">
    <property type="entry name" value="FAD/NAD(P)-binding domain"/>
    <property type="match status" value="1"/>
</dbReference>
<dbReference type="InterPro" id="IPR036188">
    <property type="entry name" value="FAD/NAD-bd_sf"/>
</dbReference>